<feature type="region of interest" description="Disordered" evidence="13">
    <location>
        <begin position="501"/>
        <end position="586"/>
    </location>
</feature>
<comment type="catalytic activity">
    <reaction evidence="11">
        <text>[ribosomal protein uS12]-(3S)-3-hydroxy-L-proline + 2-oxoglutarate + O2 = [ribosomal protein uS12]-(3S)-3,4-dihydroxy-L-proline + succinate + CO2</text>
        <dbReference type="Rhea" id="RHEA:54160"/>
        <dbReference type="Rhea" id="RHEA-COMP:13817"/>
        <dbReference type="Rhea" id="RHEA-COMP:13818"/>
        <dbReference type="ChEBI" id="CHEBI:15379"/>
        <dbReference type="ChEBI" id="CHEBI:16526"/>
        <dbReference type="ChEBI" id="CHEBI:16810"/>
        <dbReference type="ChEBI" id="CHEBI:30031"/>
        <dbReference type="ChEBI" id="CHEBI:85428"/>
        <dbReference type="ChEBI" id="CHEBI:138052"/>
    </reaction>
</comment>
<dbReference type="SMART" id="SM00702">
    <property type="entry name" value="P4Hc"/>
    <property type="match status" value="1"/>
</dbReference>
<keyword evidence="8" id="KW-0408">Iron</keyword>
<dbReference type="EMBL" id="CP042185">
    <property type="protein sequence ID" value="QDS68161.1"/>
    <property type="molecule type" value="Genomic_DNA"/>
</dbReference>
<dbReference type="PANTHER" id="PTHR12117:SF0">
    <property type="entry name" value="PROLYL 3-HYDROXYLASE OGFOD1"/>
    <property type="match status" value="1"/>
</dbReference>
<evidence type="ECO:0000256" key="5">
    <source>
        <dbReference type="ARBA" id="ARBA00022896"/>
    </source>
</evidence>
<dbReference type="GO" id="GO:0005737">
    <property type="term" value="C:cytoplasm"/>
    <property type="evidence" value="ECO:0007669"/>
    <property type="project" value="TreeGrafter"/>
</dbReference>
<dbReference type="GO" id="GO:0005506">
    <property type="term" value="F:iron ion binding"/>
    <property type="evidence" value="ECO:0007669"/>
    <property type="project" value="InterPro"/>
</dbReference>
<dbReference type="STRING" id="50376.A0A517KXQ7"/>
<dbReference type="OrthoDB" id="430522at2759"/>
<evidence type="ECO:0000256" key="8">
    <source>
        <dbReference type="ARBA" id="ARBA00023004"/>
    </source>
</evidence>
<feature type="compositionally biased region" description="Basic and acidic residues" evidence="13">
    <location>
        <begin position="503"/>
        <end position="513"/>
    </location>
</feature>
<evidence type="ECO:0000256" key="3">
    <source>
        <dbReference type="ARBA" id="ARBA00007443"/>
    </source>
</evidence>
<keyword evidence="9" id="KW-0539">Nucleus</keyword>
<dbReference type="Pfam" id="PF13661">
    <property type="entry name" value="2OG-FeII_Oxy_4"/>
    <property type="match status" value="1"/>
</dbReference>
<feature type="region of interest" description="Disordered" evidence="13">
    <location>
        <begin position="1"/>
        <end position="24"/>
    </location>
</feature>
<comment type="cofactor">
    <cofactor evidence="1">
        <name>L-ascorbate</name>
        <dbReference type="ChEBI" id="CHEBI:38290"/>
    </cofactor>
</comment>
<evidence type="ECO:0000256" key="2">
    <source>
        <dbReference type="ARBA" id="ARBA00004123"/>
    </source>
</evidence>
<evidence type="ECO:0000259" key="14">
    <source>
        <dbReference type="PROSITE" id="PS51471"/>
    </source>
</evidence>
<dbReference type="GO" id="GO:0005634">
    <property type="term" value="C:nucleus"/>
    <property type="evidence" value="ECO:0007669"/>
    <property type="project" value="UniProtKB-SubCell"/>
</dbReference>
<reference evidence="15 16" key="1">
    <citation type="submission" date="2019-07" db="EMBL/GenBank/DDBJ databases">
        <title>Finished genome of Venturia effusa.</title>
        <authorList>
            <person name="Young C.A."/>
            <person name="Cox M.P."/>
            <person name="Ganley A.R.D."/>
            <person name="David W.J."/>
        </authorList>
    </citation>
    <scope>NUCLEOTIDE SEQUENCE [LARGE SCALE GENOMIC DNA]</scope>
    <source>
        <strain evidence="16">albino</strain>
    </source>
</reference>
<keyword evidence="6" id="KW-0223">Dioxygenase</keyword>
<feature type="domain" description="Fe2OG dioxygenase" evidence="14">
    <location>
        <begin position="137"/>
        <end position="261"/>
    </location>
</feature>
<comment type="subcellular location">
    <subcellularLocation>
        <location evidence="2">Nucleus</location>
    </subcellularLocation>
</comment>
<protein>
    <recommendedName>
        <fullName evidence="12">uS12 prolyl 3,4-dihydroxylase</fullName>
    </recommendedName>
</protein>
<evidence type="ECO:0000313" key="16">
    <source>
        <dbReference type="Proteomes" id="UP000316270"/>
    </source>
</evidence>
<comment type="catalytic activity">
    <reaction evidence="10">
        <text>[ribosomal protein uS12]-L-proline + 2-oxoglutarate + O2 = [ribosomal protein uS12]-(3S)-3-hydroxy-L-proline + succinate + CO2</text>
        <dbReference type="Rhea" id="RHEA:54156"/>
        <dbReference type="Rhea" id="RHEA-COMP:13816"/>
        <dbReference type="Rhea" id="RHEA-COMP:13818"/>
        <dbReference type="ChEBI" id="CHEBI:15379"/>
        <dbReference type="ChEBI" id="CHEBI:16526"/>
        <dbReference type="ChEBI" id="CHEBI:16810"/>
        <dbReference type="ChEBI" id="CHEBI:30031"/>
        <dbReference type="ChEBI" id="CHEBI:50342"/>
        <dbReference type="ChEBI" id="CHEBI:85428"/>
    </reaction>
</comment>
<proteinExistence type="inferred from homology"/>
<feature type="compositionally biased region" description="Basic and acidic residues" evidence="13">
    <location>
        <begin position="1"/>
        <end position="10"/>
    </location>
</feature>
<organism evidence="15 16">
    <name type="scientific">Venturia effusa</name>
    <dbReference type="NCBI Taxonomy" id="50376"/>
    <lineage>
        <taxon>Eukaryota</taxon>
        <taxon>Fungi</taxon>
        <taxon>Dikarya</taxon>
        <taxon>Ascomycota</taxon>
        <taxon>Pezizomycotina</taxon>
        <taxon>Dothideomycetes</taxon>
        <taxon>Pleosporomycetidae</taxon>
        <taxon>Venturiales</taxon>
        <taxon>Venturiaceae</taxon>
        <taxon>Venturia</taxon>
    </lineage>
</organism>
<dbReference type="GO" id="GO:0031543">
    <property type="term" value="F:peptidyl-proline dioxygenase activity"/>
    <property type="evidence" value="ECO:0007669"/>
    <property type="project" value="TreeGrafter"/>
</dbReference>
<dbReference type="Gene3D" id="2.60.120.620">
    <property type="entry name" value="q2cbj1_9rhob like domain"/>
    <property type="match status" value="1"/>
</dbReference>
<evidence type="ECO:0000256" key="1">
    <source>
        <dbReference type="ARBA" id="ARBA00001961"/>
    </source>
</evidence>
<dbReference type="FunFam" id="2.60.120.620:FF:000014">
    <property type="entry name" value="Prolyl 3,4-dihydroxylase TPA1"/>
    <property type="match status" value="1"/>
</dbReference>
<dbReference type="InterPro" id="IPR043044">
    <property type="entry name" value="TPA1/Ofd1_C"/>
</dbReference>
<evidence type="ECO:0000256" key="10">
    <source>
        <dbReference type="ARBA" id="ARBA00047444"/>
    </source>
</evidence>
<keyword evidence="16" id="KW-1185">Reference proteome</keyword>
<keyword evidence="4" id="KW-0479">Metal-binding</keyword>
<feature type="compositionally biased region" description="Acidic residues" evidence="13">
    <location>
        <begin position="655"/>
        <end position="664"/>
    </location>
</feature>
<evidence type="ECO:0000256" key="4">
    <source>
        <dbReference type="ARBA" id="ARBA00022723"/>
    </source>
</evidence>
<dbReference type="Proteomes" id="UP000316270">
    <property type="component" value="Chromosome 1"/>
</dbReference>
<evidence type="ECO:0000256" key="12">
    <source>
        <dbReference type="ARBA" id="ARBA00081607"/>
    </source>
</evidence>
<dbReference type="GO" id="GO:0031418">
    <property type="term" value="F:L-ascorbic acid binding"/>
    <property type="evidence" value="ECO:0007669"/>
    <property type="project" value="UniProtKB-KW"/>
</dbReference>
<feature type="region of interest" description="Disordered" evidence="13">
    <location>
        <begin position="634"/>
        <end position="670"/>
    </location>
</feature>
<evidence type="ECO:0000256" key="7">
    <source>
        <dbReference type="ARBA" id="ARBA00023002"/>
    </source>
</evidence>
<feature type="compositionally biased region" description="Acidic residues" evidence="13">
    <location>
        <begin position="528"/>
        <end position="538"/>
    </location>
</feature>
<dbReference type="InterPro" id="IPR005123">
    <property type="entry name" value="Oxoglu/Fe-dep_dioxygenase_dom"/>
</dbReference>
<feature type="compositionally biased region" description="Acidic residues" evidence="13">
    <location>
        <begin position="636"/>
        <end position="645"/>
    </location>
</feature>
<dbReference type="GO" id="GO:0010604">
    <property type="term" value="P:positive regulation of macromolecule metabolic process"/>
    <property type="evidence" value="ECO:0007669"/>
    <property type="project" value="UniProtKB-ARBA"/>
</dbReference>
<gene>
    <name evidence="15" type="ORF">FKW77_010373</name>
</gene>
<evidence type="ECO:0000313" key="15">
    <source>
        <dbReference type="EMBL" id="QDS68161.1"/>
    </source>
</evidence>
<accession>A0A517KXQ7</accession>
<dbReference type="PANTHER" id="PTHR12117">
    <property type="entry name" value="HISTONE ACETYLTRANSFERASE COMPLEX"/>
    <property type="match status" value="1"/>
</dbReference>
<dbReference type="GO" id="GO:0006449">
    <property type="term" value="P:regulation of translational termination"/>
    <property type="evidence" value="ECO:0007669"/>
    <property type="project" value="TreeGrafter"/>
</dbReference>
<dbReference type="AlphaFoldDB" id="A0A517KXQ7"/>
<evidence type="ECO:0000256" key="13">
    <source>
        <dbReference type="SAM" id="MobiDB-lite"/>
    </source>
</evidence>
<dbReference type="Pfam" id="PF10637">
    <property type="entry name" value="Ofd1_CTDD"/>
    <property type="match status" value="1"/>
</dbReference>
<evidence type="ECO:0000256" key="9">
    <source>
        <dbReference type="ARBA" id="ARBA00023242"/>
    </source>
</evidence>
<keyword evidence="7" id="KW-0560">Oxidoreductase</keyword>
<comment type="similarity">
    <text evidence="3">Belongs to the TPA1 family.</text>
</comment>
<dbReference type="InterPro" id="IPR019601">
    <property type="entry name" value="Oxoglutarate/Fe-dep_Oase_C"/>
</dbReference>
<name>A0A517KXQ7_9PEZI</name>
<dbReference type="InterPro" id="IPR051842">
    <property type="entry name" value="uS12_prolyl_hydroxylase"/>
</dbReference>
<keyword evidence="5" id="KW-0847">Vitamin C</keyword>
<dbReference type="InterPro" id="IPR039558">
    <property type="entry name" value="TPA1/OFD1_N"/>
</dbReference>
<dbReference type="GO" id="GO:0009896">
    <property type="term" value="P:positive regulation of catabolic process"/>
    <property type="evidence" value="ECO:0007669"/>
    <property type="project" value="UniProtKB-ARBA"/>
</dbReference>
<sequence length="670" mass="74398">MKRKTEEPHKANGSKKRAISDGDAKDCFGKDVFSKQSTYTEEYANSQPYKHGVIQGLIDPALLRKVRDEIKEHLHFTPKETDIYKIHQSGDLANLDGLDNSSLSRLPSLLKLRDALYSAPFREYISHVSHSGPVSGRKTDMAINVYTPTCHLLCHDDVIGSRRISYILYLTDPDKPWKAEWGGGLRLYPTTKLKSKDGTEAIVPSPDFSVTLPPAFNQLSFFAIQPGESFHDVEEVYTRKAGDTEDDGGRVRMAISGWFHIPQPGEEGYEAGLEEKLAERSSLNQLQSKADEFDLPVPIWKEIKDAAETEDEDGAPFTDKEIDWLLQFINPNYLTPDTVEAIKESFEENSVATLGEFLRPKFAAKLREYIEPLDKESPGSLPALKGKSDRVGVARPPHKHRFVYRQPTLKAKEKDGDSPLDQLLEHLLPSPLFARWLALVTGLSFSRAEFMARRFRRGLDYTLATSYNEPEPQLELCLGITPSPGWGADEIEIEEDAEALAKSVREENSKPPEPEAEPVGGYEMYMAGDDDDDDDDDEGSNHGVDIPQGAASRSTSTGAGQRKERKTKSDPAVYKSAGDGEDDDDGVLFNNAASWNTLTLVLRDTGVMKFVKFVSESARGDRWDLVGNFAVRDYGDGDGDGDGENGEMVGKGEGGEEEGGEEEEWKGFSD</sequence>
<dbReference type="PROSITE" id="PS51471">
    <property type="entry name" value="FE2OG_OXY"/>
    <property type="match status" value="1"/>
</dbReference>
<dbReference type="Gene3D" id="3.60.130.20">
    <property type="entry name" value="Oxoglutarate/iron-dependent oxygenase, C-terminal degradation domain"/>
    <property type="match status" value="1"/>
</dbReference>
<dbReference type="InterPro" id="IPR006620">
    <property type="entry name" value="Pro_4_hyd_alph"/>
</dbReference>
<evidence type="ECO:0000256" key="11">
    <source>
        <dbReference type="ARBA" id="ARBA00051966"/>
    </source>
</evidence>
<evidence type="ECO:0000256" key="6">
    <source>
        <dbReference type="ARBA" id="ARBA00022964"/>
    </source>
</evidence>